<dbReference type="AlphaFoldDB" id="A0A0A8XPN0"/>
<dbReference type="EMBL" id="GBRH01282126">
    <property type="protein sequence ID" value="JAD15769.1"/>
    <property type="molecule type" value="Transcribed_RNA"/>
</dbReference>
<organism evidence="3">
    <name type="scientific">Arundo donax</name>
    <name type="common">Giant reed</name>
    <name type="synonym">Donax arundinaceus</name>
    <dbReference type="NCBI Taxonomy" id="35708"/>
    <lineage>
        <taxon>Eukaryota</taxon>
        <taxon>Viridiplantae</taxon>
        <taxon>Streptophyta</taxon>
        <taxon>Embryophyta</taxon>
        <taxon>Tracheophyta</taxon>
        <taxon>Spermatophyta</taxon>
        <taxon>Magnoliopsida</taxon>
        <taxon>Liliopsida</taxon>
        <taxon>Poales</taxon>
        <taxon>Poaceae</taxon>
        <taxon>PACMAD clade</taxon>
        <taxon>Arundinoideae</taxon>
        <taxon>Arundineae</taxon>
        <taxon>Arundo</taxon>
    </lineage>
</organism>
<feature type="compositionally biased region" description="Low complexity" evidence="1">
    <location>
        <begin position="15"/>
        <end position="31"/>
    </location>
</feature>
<feature type="transmembrane region" description="Helical" evidence="2">
    <location>
        <begin position="58"/>
        <end position="84"/>
    </location>
</feature>
<reference evidence="3" key="2">
    <citation type="journal article" date="2015" name="Data Brief">
        <title>Shoot transcriptome of the giant reed, Arundo donax.</title>
        <authorList>
            <person name="Barrero R.A."/>
            <person name="Guerrero F.D."/>
            <person name="Moolhuijzen P."/>
            <person name="Goolsby J.A."/>
            <person name="Tidwell J."/>
            <person name="Bellgard S.E."/>
            <person name="Bellgard M.I."/>
        </authorList>
    </citation>
    <scope>NUCLEOTIDE SEQUENCE</scope>
    <source>
        <tissue evidence="3">Shoot tissue taken approximately 20 cm above the soil surface</tissue>
    </source>
</reference>
<keyword evidence="2" id="KW-0472">Membrane</keyword>
<proteinExistence type="predicted"/>
<protein>
    <submittedName>
        <fullName evidence="3">Uncharacterized protein</fullName>
    </submittedName>
</protein>
<sequence length="112" mass="12133">MLSADIPVYDSTHLPSRSPPMASKSSSYSSPVGDHRACEIWWQARSGPSGGRSLRPPLALLVACLFTLAVALLPPSLAVSLGWGRRYRIVWRARQPRLRSTTTASSTRKGSG</sequence>
<evidence type="ECO:0000256" key="1">
    <source>
        <dbReference type="SAM" id="MobiDB-lite"/>
    </source>
</evidence>
<keyword evidence="2" id="KW-0812">Transmembrane</keyword>
<evidence type="ECO:0000256" key="2">
    <source>
        <dbReference type="SAM" id="Phobius"/>
    </source>
</evidence>
<name>A0A0A8XPN0_ARUDO</name>
<keyword evidence="2" id="KW-1133">Transmembrane helix</keyword>
<accession>A0A0A8XPN0</accession>
<reference evidence="3" key="1">
    <citation type="submission" date="2014-09" db="EMBL/GenBank/DDBJ databases">
        <authorList>
            <person name="Magalhaes I.L.F."/>
            <person name="Oliveira U."/>
            <person name="Santos F.R."/>
            <person name="Vidigal T.H.D.A."/>
            <person name="Brescovit A.D."/>
            <person name="Santos A.J."/>
        </authorList>
    </citation>
    <scope>NUCLEOTIDE SEQUENCE</scope>
    <source>
        <tissue evidence="3">Shoot tissue taken approximately 20 cm above the soil surface</tissue>
    </source>
</reference>
<evidence type="ECO:0000313" key="3">
    <source>
        <dbReference type="EMBL" id="JAD15769.1"/>
    </source>
</evidence>
<feature type="region of interest" description="Disordered" evidence="1">
    <location>
        <begin position="1"/>
        <end position="32"/>
    </location>
</feature>